<gene>
    <name evidence="2" type="ORF">HNQ40_003115</name>
</gene>
<reference evidence="2 3" key="1">
    <citation type="submission" date="2020-08" db="EMBL/GenBank/DDBJ databases">
        <title>Genomic Encyclopedia of Type Strains, Phase IV (KMG-IV): sequencing the most valuable type-strain genomes for metagenomic binning, comparative biology and taxonomic classification.</title>
        <authorList>
            <person name="Goeker M."/>
        </authorList>
    </citation>
    <scope>NUCLEOTIDE SEQUENCE [LARGE SCALE GENOMIC DNA]</scope>
    <source>
        <strain evidence="2 3">DSM 103725</strain>
    </source>
</reference>
<dbReference type="RefSeq" id="WP_184678787.1">
    <property type="nucleotide sequence ID" value="NZ_JACHGY010000001.1"/>
</dbReference>
<feature type="transmembrane region" description="Helical" evidence="1">
    <location>
        <begin position="469"/>
        <end position="492"/>
    </location>
</feature>
<dbReference type="EMBL" id="JACHGY010000001">
    <property type="protein sequence ID" value="MBB6431309.1"/>
    <property type="molecule type" value="Genomic_DNA"/>
</dbReference>
<dbReference type="AlphaFoldDB" id="A0A7X0LLV2"/>
<keyword evidence="1" id="KW-0812">Transmembrane</keyword>
<feature type="transmembrane region" description="Helical" evidence="1">
    <location>
        <begin position="134"/>
        <end position="161"/>
    </location>
</feature>
<feature type="transmembrane region" description="Helical" evidence="1">
    <location>
        <begin position="443"/>
        <end position="462"/>
    </location>
</feature>
<feature type="transmembrane region" description="Helical" evidence="1">
    <location>
        <begin position="173"/>
        <end position="191"/>
    </location>
</feature>
<evidence type="ECO:0000313" key="3">
    <source>
        <dbReference type="Proteomes" id="UP000541810"/>
    </source>
</evidence>
<evidence type="ECO:0000256" key="1">
    <source>
        <dbReference type="SAM" id="Phobius"/>
    </source>
</evidence>
<keyword evidence="3" id="KW-1185">Reference proteome</keyword>
<feature type="transmembrane region" description="Helical" evidence="1">
    <location>
        <begin position="351"/>
        <end position="374"/>
    </location>
</feature>
<keyword evidence="1" id="KW-0472">Membrane</keyword>
<feature type="transmembrane region" description="Helical" evidence="1">
    <location>
        <begin position="203"/>
        <end position="228"/>
    </location>
</feature>
<feature type="transmembrane region" description="Helical" evidence="1">
    <location>
        <begin position="50"/>
        <end position="72"/>
    </location>
</feature>
<feature type="transmembrane region" description="Helical" evidence="1">
    <location>
        <begin position="404"/>
        <end position="428"/>
    </location>
</feature>
<sequence length="592" mass="65727">MSMTTASTPLDVVPQRGARFSLMQRLALFNVACNPICIQHARMRLRPMPTITWCVITISVVGFIFALTLFGLTERGEVDRVEAAKTALLPLIVVQGVLLMGMGTQAVATGIARERDKELLDYHRMSPMPPSAKIVGYLFGLPAREYLLFGLTLPFVAYAVWVSQVEVLTVLHFYAAFFSSVLLYHMAGLMAGMVSRRAWHSSFMALGTVVVLYLVLPIMFGRVGLLFFDYLTVRPTFYGMVYEELQRQQHGEWVSSQMELAERYRLVPFFGLLVNPTLFSIAVQAFGFVTLYHVVRRKWVDASWHPFSKRFGGVFVLGLLVLTVGSLWPLMTDPGQFDDFRERLGEIGWAAAFSLMIGIFLVVAALSIFLSVSLTSPTGHTASRGLRRAWKAGRDRPPMSWDAATGWPVMLVMLIFAEAGLGLLLLGVHQGQAIELPAETTRWLVALAVLGPLVVIAFQGFYERFGQRLTILGLFVLWAVPAMVAVLVGGVFDHWKAALYIASPCPALSGFFSIGFIMDTAAGTTRRSEYLLKGTPVDAHAVNIIWIALAFYAFLAVLGQWLRWQHLRATRKQETLRLQARRQASPPAPAAG</sequence>
<accession>A0A7X0LLV2</accession>
<dbReference type="Proteomes" id="UP000541810">
    <property type="component" value="Unassembled WGS sequence"/>
</dbReference>
<proteinExistence type="predicted"/>
<protein>
    <submittedName>
        <fullName evidence="2">Uncharacterized protein</fullName>
    </submittedName>
</protein>
<name>A0A7X0LLV2_9BACT</name>
<organism evidence="2 3">
    <name type="scientific">Algisphaera agarilytica</name>
    <dbReference type="NCBI Taxonomy" id="1385975"/>
    <lineage>
        <taxon>Bacteria</taxon>
        <taxon>Pseudomonadati</taxon>
        <taxon>Planctomycetota</taxon>
        <taxon>Phycisphaerae</taxon>
        <taxon>Phycisphaerales</taxon>
        <taxon>Phycisphaeraceae</taxon>
        <taxon>Algisphaera</taxon>
    </lineage>
</organism>
<feature type="transmembrane region" description="Helical" evidence="1">
    <location>
        <begin position="539"/>
        <end position="562"/>
    </location>
</feature>
<feature type="transmembrane region" description="Helical" evidence="1">
    <location>
        <begin position="266"/>
        <end position="291"/>
    </location>
</feature>
<feature type="transmembrane region" description="Helical" evidence="1">
    <location>
        <begin position="92"/>
        <end position="113"/>
    </location>
</feature>
<feature type="transmembrane region" description="Helical" evidence="1">
    <location>
        <begin position="311"/>
        <end position="331"/>
    </location>
</feature>
<evidence type="ECO:0000313" key="2">
    <source>
        <dbReference type="EMBL" id="MBB6431309.1"/>
    </source>
</evidence>
<keyword evidence="1" id="KW-1133">Transmembrane helix</keyword>
<comment type="caution">
    <text evidence="2">The sequence shown here is derived from an EMBL/GenBank/DDBJ whole genome shotgun (WGS) entry which is preliminary data.</text>
</comment>